<evidence type="ECO:0000256" key="1">
    <source>
        <dbReference type="SAM" id="Phobius"/>
    </source>
</evidence>
<protein>
    <submittedName>
        <fullName evidence="2">Uncharacterized protein</fullName>
    </submittedName>
</protein>
<gene>
    <name evidence="2" type="ORF">RMSM_02189</name>
</gene>
<evidence type="ECO:0000313" key="2">
    <source>
        <dbReference type="EMBL" id="EMI20880.1"/>
    </source>
</evidence>
<sequence length="52" mass="5821">MAQGTLDYQYTRTRSGLWLIVAGSMFVVVIAAGLLFRYRRRTQKAGLALAQT</sequence>
<evidence type="ECO:0000313" key="3">
    <source>
        <dbReference type="Proteomes" id="UP000011991"/>
    </source>
</evidence>
<comment type="caution">
    <text evidence="2">The sequence shown here is derived from an EMBL/GenBank/DDBJ whole genome shotgun (WGS) entry which is preliminary data.</text>
</comment>
<proteinExistence type="predicted"/>
<keyword evidence="1" id="KW-1133">Transmembrane helix</keyword>
<feature type="transmembrane region" description="Helical" evidence="1">
    <location>
        <begin position="16"/>
        <end position="36"/>
    </location>
</feature>
<dbReference type="EMBL" id="ANOG01000309">
    <property type="protein sequence ID" value="EMI20880.1"/>
    <property type="molecule type" value="Genomic_DNA"/>
</dbReference>
<keyword evidence="1" id="KW-0812">Transmembrane</keyword>
<keyword evidence="1" id="KW-0472">Membrane</keyword>
<accession>M5RNK8</accession>
<name>M5RNK8_9BACT</name>
<dbReference type="Proteomes" id="UP000011991">
    <property type="component" value="Unassembled WGS sequence"/>
</dbReference>
<organism evidence="2 3">
    <name type="scientific">Rhodopirellula maiorica SM1</name>
    <dbReference type="NCBI Taxonomy" id="1265738"/>
    <lineage>
        <taxon>Bacteria</taxon>
        <taxon>Pseudomonadati</taxon>
        <taxon>Planctomycetota</taxon>
        <taxon>Planctomycetia</taxon>
        <taxon>Pirellulales</taxon>
        <taxon>Pirellulaceae</taxon>
        <taxon>Novipirellula</taxon>
    </lineage>
</organism>
<reference evidence="2 3" key="1">
    <citation type="journal article" date="2013" name="Mar. Genomics">
        <title>Expression of sulfatases in Rhodopirellula baltica and the diversity of sulfatases in the genus Rhodopirellula.</title>
        <authorList>
            <person name="Wegner C.E."/>
            <person name="Richter-Heitmann T."/>
            <person name="Klindworth A."/>
            <person name="Klockow C."/>
            <person name="Richter M."/>
            <person name="Achstetter T."/>
            <person name="Glockner F.O."/>
            <person name="Harder J."/>
        </authorList>
    </citation>
    <scope>NUCLEOTIDE SEQUENCE [LARGE SCALE GENOMIC DNA]</scope>
    <source>
        <strain evidence="2 3">SM1</strain>
    </source>
</reference>
<keyword evidence="3" id="KW-1185">Reference proteome</keyword>
<dbReference type="PATRIC" id="fig|1265738.3.peg.2194"/>
<dbReference type="AlphaFoldDB" id="M5RNK8"/>